<reference evidence="1 2" key="1">
    <citation type="submission" date="2018-06" db="EMBL/GenBank/DDBJ databases">
        <authorList>
            <consortium name="Pathogen Informatics"/>
            <person name="Doyle S."/>
        </authorList>
    </citation>
    <scope>NUCLEOTIDE SEQUENCE [LARGE SCALE GENOMIC DNA]</scope>
    <source>
        <strain evidence="1 2">NCTC12221</strain>
    </source>
</reference>
<evidence type="ECO:0000313" key="2">
    <source>
        <dbReference type="Proteomes" id="UP000255335"/>
    </source>
</evidence>
<dbReference type="Proteomes" id="UP000255335">
    <property type="component" value="Unassembled WGS sequence"/>
</dbReference>
<dbReference type="EMBL" id="UGHZ01000001">
    <property type="protein sequence ID" value="STP08977.1"/>
    <property type="molecule type" value="Genomic_DNA"/>
</dbReference>
<name>A0A377JMR7_9HELI</name>
<accession>A0A377JMR7</accession>
<sequence>MVRVVLNGVKTVYNGISSVISVGTDLMGGIGKVGKMGKGFGGGRAPSNGGGSMRNHTNSNEVILDQYGVPMNLQKAGY</sequence>
<protein>
    <submittedName>
        <fullName evidence="1">Uncharacterized protein</fullName>
    </submittedName>
</protein>
<dbReference type="AlphaFoldDB" id="A0A377JMR7"/>
<organism evidence="1 2">
    <name type="scientific">Helicobacter cinaedi</name>
    <dbReference type="NCBI Taxonomy" id="213"/>
    <lineage>
        <taxon>Bacteria</taxon>
        <taxon>Pseudomonadati</taxon>
        <taxon>Campylobacterota</taxon>
        <taxon>Epsilonproteobacteria</taxon>
        <taxon>Campylobacterales</taxon>
        <taxon>Helicobacteraceae</taxon>
        <taxon>Helicobacter</taxon>
    </lineage>
</organism>
<evidence type="ECO:0000313" key="1">
    <source>
        <dbReference type="EMBL" id="STP08977.1"/>
    </source>
</evidence>
<gene>
    <name evidence="1" type="ORF">NCTC12221_00404</name>
</gene>
<proteinExistence type="predicted"/>